<dbReference type="OrthoDB" id="10265988at2759"/>
<comment type="caution">
    <text evidence="7">The sequence shown here is derived from an EMBL/GenBank/DDBJ whole genome shotgun (WGS) entry which is preliminary data.</text>
</comment>
<sequence>MNDYKLSDSLEGHEDDVRGVVFPHPSFVLSASRDATVRLWKLLSNRPPRYDCTVSTHGSAFINAVAYLPPSSTYPDGLILSGGKETIVEARQPGKPEENAEALLLGHESNVCALDVSAEGGWVVSGSWDASARVWRVGKWECEALLEGHEGSVWDVLAYDRETIITACADHLIRVFSPSGKRLHTIRGNTDVVRALCRVLKGHPSKAEFASASNDGVIRLWRLDGYQVGELRGHDSFIYSLASLPSGELVSSGEDRTVRIWRGDECVQTITHPAISVWGVAVCQENGDLISGASDRIVRIFSRVKERQAEPHVLQAFEDSVKSSSIPQQAVGEVNKEKLPGPEFLLQKSGTKEGQVVMIREADGSVTAHQWSQGAQLWLNVGTVVDAVGSTGKKKEYQDTDYDYVFDVDIEDGKPPLKLPYNLSQNPYEAATTFIQENHLPMTYLDQVANFITTNTSGATLGAPTPSPAAPPPGPIPGARNRATAPAKCGTSPTPPSPPLSPGPAPSQTIPPSPAPSPRLRAPKSSPKPAI</sequence>
<dbReference type="PRINTS" id="PR00320">
    <property type="entry name" value="GPROTEINBRPT"/>
</dbReference>
<name>A0A5M8PY48_9LECA</name>
<evidence type="ECO:0000256" key="1">
    <source>
        <dbReference type="ARBA" id="ARBA00022490"/>
    </source>
</evidence>
<dbReference type="Pfam" id="PF09070">
    <property type="entry name" value="PFU"/>
    <property type="match status" value="1"/>
</dbReference>
<evidence type="ECO:0000256" key="2">
    <source>
        <dbReference type="ARBA" id="ARBA00022574"/>
    </source>
</evidence>
<dbReference type="InterPro" id="IPR001680">
    <property type="entry name" value="WD40_rpt"/>
</dbReference>
<evidence type="ECO:0000313" key="7">
    <source>
        <dbReference type="EMBL" id="KAA6413976.1"/>
    </source>
</evidence>
<reference evidence="7 8" key="1">
    <citation type="submission" date="2019-09" db="EMBL/GenBank/DDBJ databases">
        <title>The hologenome of the rock-dwelling lichen Lasallia pustulata.</title>
        <authorList>
            <person name="Greshake Tzovaras B."/>
            <person name="Segers F."/>
            <person name="Bicker A."/>
            <person name="Dal Grande F."/>
            <person name="Otte J."/>
            <person name="Hankeln T."/>
            <person name="Schmitt I."/>
            <person name="Ebersberger I."/>
        </authorList>
    </citation>
    <scope>NUCLEOTIDE SEQUENCE [LARGE SCALE GENOMIC DNA]</scope>
    <source>
        <strain evidence="7">A1-1</strain>
    </source>
</reference>
<keyword evidence="1" id="KW-0963">Cytoplasm</keyword>
<dbReference type="Proteomes" id="UP000324767">
    <property type="component" value="Unassembled WGS sequence"/>
</dbReference>
<dbReference type="InterPro" id="IPR015155">
    <property type="entry name" value="PFU"/>
</dbReference>
<protein>
    <submittedName>
        <fullName evidence="7">Polyubiquitin binding (Doa1 Ufd3)</fullName>
    </submittedName>
</protein>
<dbReference type="EMBL" id="VXIT01000003">
    <property type="protein sequence ID" value="KAA6413976.1"/>
    <property type="molecule type" value="Genomic_DNA"/>
</dbReference>
<feature type="repeat" description="WD" evidence="4">
    <location>
        <begin position="231"/>
        <end position="261"/>
    </location>
</feature>
<feature type="region of interest" description="Disordered" evidence="5">
    <location>
        <begin position="459"/>
        <end position="531"/>
    </location>
</feature>
<dbReference type="SUPFAM" id="SSF50978">
    <property type="entry name" value="WD40 repeat-like"/>
    <property type="match status" value="1"/>
</dbReference>
<feature type="repeat" description="WD" evidence="4">
    <location>
        <begin position="104"/>
        <end position="137"/>
    </location>
</feature>
<feature type="compositionally biased region" description="Pro residues" evidence="5">
    <location>
        <begin position="465"/>
        <end position="476"/>
    </location>
</feature>
<feature type="repeat" description="WD" evidence="4">
    <location>
        <begin position="10"/>
        <end position="50"/>
    </location>
</feature>
<dbReference type="InterPro" id="IPR038122">
    <property type="entry name" value="PFU_sf"/>
</dbReference>
<dbReference type="Gene3D" id="2.130.10.10">
    <property type="entry name" value="YVTN repeat-like/Quinoprotein amine dehydrogenase"/>
    <property type="match status" value="1"/>
</dbReference>
<accession>A0A5M8PY48</accession>
<dbReference type="GO" id="GO:0043130">
    <property type="term" value="F:ubiquitin binding"/>
    <property type="evidence" value="ECO:0007669"/>
    <property type="project" value="TreeGrafter"/>
</dbReference>
<dbReference type="InterPro" id="IPR036322">
    <property type="entry name" value="WD40_repeat_dom_sf"/>
</dbReference>
<dbReference type="AlphaFoldDB" id="A0A5M8PY48"/>
<dbReference type="Gene3D" id="3.10.20.870">
    <property type="entry name" value="PFU (PLAA family ubiquitin binding), C-terminal domain"/>
    <property type="match status" value="1"/>
</dbReference>
<evidence type="ECO:0000259" key="6">
    <source>
        <dbReference type="PROSITE" id="PS51394"/>
    </source>
</evidence>
<evidence type="ECO:0000256" key="4">
    <source>
        <dbReference type="PROSITE-ProRule" id="PRU00221"/>
    </source>
</evidence>
<dbReference type="InterPro" id="IPR020472">
    <property type="entry name" value="WD40_PAC1"/>
</dbReference>
<organism evidence="7 8">
    <name type="scientific">Lasallia pustulata</name>
    <dbReference type="NCBI Taxonomy" id="136370"/>
    <lineage>
        <taxon>Eukaryota</taxon>
        <taxon>Fungi</taxon>
        <taxon>Dikarya</taxon>
        <taxon>Ascomycota</taxon>
        <taxon>Pezizomycotina</taxon>
        <taxon>Lecanoromycetes</taxon>
        <taxon>OSLEUM clade</taxon>
        <taxon>Umbilicariomycetidae</taxon>
        <taxon>Umbilicariales</taxon>
        <taxon>Umbilicariaceae</taxon>
        <taxon>Lasallia</taxon>
    </lineage>
</organism>
<gene>
    <name evidence="7" type="ORF">FRX48_02338</name>
</gene>
<dbReference type="PANTHER" id="PTHR19849:SF0">
    <property type="entry name" value="PHOSPHOLIPASE A-2-ACTIVATING PROTEIN"/>
    <property type="match status" value="1"/>
</dbReference>
<dbReference type="Pfam" id="PF00400">
    <property type="entry name" value="WD40"/>
    <property type="match status" value="6"/>
</dbReference>
<feature type="compositionally biased region" description="Low complexity" evidence="5">
    <location>
        <begin position="518"/>
        <end position="531"/>
    </location>
</feature>
<dbReference type="SMART" id="SM00320">
    <property type="entry name" value="WD40"/>
    <property type="match status" value="6"/>
</dbReference>
<dbReference type="PROSITE" id="PS50294">
    <property type="entry name" value="WD_REPEATS_REGION"/>
    <property type="match status" value="3"/>
</dbReference>
<dbReference type="GO" id="GO:0010992">
    <property type="term" value="P:ubiquitin recycling"/>
    <property type="evidence" value="ECO:0007669"/>
    <property type="project" value="TreeGrafter"/>
</dbReference>
<feature type="compositionally biased region" description="Pro residues" evidence="5">
    <location>
        <begin position="493"/>
        <end position="517"/>
    </location>
</feature>
<dbReference type="PROSITE" id="PS51394">
    <property type="entry name" value="PFU"/>
    <property type="match status" value="1"/>
</dbReference>
<keyword evidence="3" id="KW-0677">Repeat</keyword>
<dbReference type="CDD" id="cd00200">
    <property type="entry name" value="WD40"/>
    <property type="match status" value="1"/>
</dbReference>
<proteinExistence type="predicted"/>
<evidence type="ECO:0000256" key="5">
    <source>
        <dbReference type="SAM" id="MobiDB-lite"/>
    </source>
</evidence>
<dbReference type="GO" id="GO:0005634">
    <property type="term" value="C:nucleus"/>
    <property type="evidence" value="ECO:0007669"/>
    <property type="project" value="TreeGrafter"/>
</dbReference>
<dbReference type="FunFam" id="2.130.10.10:FF:000236">
    <property type="entry name" value="Polyubiquitin binding protein (Doa1/Ufd3)"/>
    <property type="match status" value="1"/>
</dbReference>
<dbReference type="GO" id="GO:0005737">
    <property type="term" value="C:cytoplasm"/>
    <property type="evidence" value="ECO:0007669"/>
    <property type="project" value="TreeGrafter"/>
</dbReference>
<dbReference type="PROSITE" id="PS50082">
    <property type="entry name" value="WD_REPEATS_2"/>
    <property type="match status" value="3"/>
</dbReference>
<dbReference type="InterPro" id="IPR015943">
    <property type="entry name" value="WD40/YVTN_repeat-like_dom_sf"/>
</dbReference>
<dbReference type="GO" id="GO:0043161">
    <property type="term" value="P:proteasome-mediated ubiquitin-dependent protein catabolic process"/>
    <property type="evidence" value="ECO:0007669"/>
    <property type="project" value="TreeGrafter"/>
</dbReference>
<evidence type="ECO:0000313" key="8">
    <source>
        <dbReference type="Proteomes" id="UP000324767"/>
    </source>
</evidence>
<feature type="domain" description="PFU" evidence="6">
    <location>
        <begin position="370"/>
        <end position="466"/>
    </location>
</feature>
<keyword evidence="2 4" id="KW-0853">WD repeat</keyword>
<dbReference type="PANTHER" id="PTHR19849">
    <property type="entry name" value="PHOSPHOLIPASE A-2-ACTIVATING PROTEIN"/>
    <property type="match status" value="1"/>
</dbReference>
<evidence type="ECO:0000256" key="3">
    <source>
        <dbReference type="ARBA" id="ARBA00022737"/>
    </source>
</evidence>